<dbReference type="Proteomes" id="UP000237347">
    <property type="component" value="Unassembled WGS sequence"/>
</dbReference>
<sequence length="198" mass="22464">NFEKVRHVSILDHNLGVDVVGHFLNKLSNNLQTIIFSCKEGEHDEHDFININELLVETCISRFKYLQLLDLRFSRLVHFSEGIQHLTALHILGLTYCDSLMSLPHGMKHRIVKSLLTIGFSPKLVSLPQGLIPSTNTLHFLSIYHCGNLAALPHSLQKLDILSCPKLLSPPKRMDQNLDILNCPKSLSLPKRMNRGIF</sequence>
<reference evidence="2 3" key="1">
    <citation type="journal article" date="2018" name="Sci. Data">
        <title>The draft genome sequence of cork oak.</title>
        <authorList>
            <person name="Ramos A.M."/>
            <person name="Usie A."/>
            <person name="Barbosa P."/>
            <person name="Barros P.M."/>
            <person name="Capote T."/>
            <person name="Chaves I."/>
            <person name="Simoes F."/>
            <person name="Abreu I."/>
            <person name="Carrasquinho I."/>
            <person name="Faro C."/>
            <person name="Guimaraes J.B."/>
            <person name="Mendonca D."/>
            <person name="Nobrega F."/>
            <person name="Rodrigues L."/>
            <person name="Saibo N.J.M."/>
            <person name="Varela M.C."/>
            <person name="Egas C."/>
            <person name="Matos J."/>
            <person name="Miguel C.M."/>
            <person name="Oliveira M.M."/>
            <person name="Ricardo C.P."/>
            <person name="Goncalves S."/>
        </authorList>
    </citation>
    <scope>NUCLEOTIDE SEQUENCE [LARGE SCALE GENOMIC DNA]</scope>
    <source>
        <strain evidence="3">cv. HL8</strain>
    </source>
</reference>
<evidence type="ECO:0000313" key="3">
    <source>
        <dbReference type="Proteomes" id="UP000237347"/>
    </source>
</evidence>
<dbReference type="Gene3D" id="3.80.10.10">
    <property type="entry name" value="Ribonuclease Inhibitor"/>
    <property type="match status" value="1"/>
</dbReference>
<accession>A0AAW0L432</accession>
<dbReference type="EMBL" id="PKMF04000175">
    <property type="protein sequence ID" value="KAK7845106.1"/>
    <property type="molecule type" value="Genomic_DNA"/>
</dbReference>
<dbReference type="SUPFAM" id="SSF52047">
    <property type="entry name" value="RNI-like"/>
    <property type="match status" value="1"/>
</dbReference>
<dbReference type="InterPro" id="IPR032675">
    <property type="entry name" value="LRR_dom_sf"/>
</dbReference>
<name>A0AAW0L432_QUESU</name>
<dbReference type="GO" id="GO:0006952">
    <property type="term" value="P:defense response"/>
    <property type="evidence" value="ECO:0007669"/>
    <property type="project" value="UniProtKB-KW"/>
</dbReference>
<keyword evidence="3" id="KW-1185">Reference proteome</keyword>
<dbReference type="PANTHER" id="PTHR36766:SF70">
    <property type="entry name" value="DISEASE RESISTANCE PROTEIN RGA4"/>
    <property type="match status" value="1"/>
</dbReference>
<gene>
    <name evidence="2" type="ORF">CFP56_010044</name>
</gene>
<proteinExistence type="predicted"/>
<dbReference type="AlphaFoldDB" id="A0AAW0L432"/>
<keyword evidence="1" id="KW-0611">Plant defense</keyword>
<comment type="caution">
    <text evidence="2">The sequence shown here is derived from an EMBL/GenBank/DDBJ whole genome shotgun (WGS) entry which is preliminary data.</text>
</comment>
<feature type="non-terminal residue" evidence="2">
    <location>
        <position position="1"/>
    </location>
</feature>
<organism evidence="2 3">
    <name type="scientific">Quercus suber</name>
    <name type="common">Cork oak</name>
    <dbReference type="NCBI Taxonomy" id="58331"/>
    <lineage>
        <taxon>Eukaryota</taxon>
        <taxon>Viridiplantae</taxon>
        <taxon>Streptophyta</taxon>
        <taxon>Embryophyta</taxon>
        <taxon>Tracheophyta</taxon>
        <taxon>Spermatophyta</taxon>
        <taxon>Magnoliopsida</taxon>
        <taxon>eudicotyledons</taxon>
        <taxon>Gunneridae</taxon>
        <taxon>Pentapetalae</taxon>
        <taxon>rosids</taxon>
        <taxon>fabids</taxon>
        <taxon>Fagales</taxon>
        <taxon>Fagaceae</taxon>
        <taxon>Quercus</taxon>
    </lineage>
</organism>
<dbReference type="PANTHER" id="PTHR36766">
    <property type="entry name" value="PLANT BROAD-SPECTRUM MILDEW RESISTANCE PROTEIN RPW8"/>
    <property type="match status" value="1"/>
</dbReference>
<protein>
    <submittedName>
        <fullName evidence="2">Uncharacterized protein</fullName>
    </submittedName>
</protein>
<evidence type="ECO:0000256" key="1">
    <source>
        <dbReference type="ARBA" id="ARBA00022821"/>
    </source>
</evidence>
<evidence type="ECO:0000313" key="2">
    <source>
        <dbReference type="EMBL" id="KAK7845106.1"/>
    </source>
</evidence>